<evidence type="ECO:0000313" key="11">
    <source>
        <dbReference type="EMBL" id="GHC47996.1"/>
    </source>
</evidence>
<evidence type="ECO:0000256" key="1">
    <source>
        <dbReference type="ARBA" id="ARBA00001974"/>
    </source>
</evidence>
<keyword evidence="6" id="KW-0274">FAD</keyword>
<dbReference type="FunFam" id="2.40.110.10:FF:000001">
    <property type="entry name" value="Acyl-CoA dehydrogenase, mitochondrial"/>
    <property type="match status" value="1"/>
</dbReference>
<proteinExistence type="inferred from homology"/>
<feature type="domain" description="Acyl-CoA dehydrogenase/oxidase N-terminal" evidence="10">
    <location>
        <begin position="33"/>
        <end position="139"/>
    </location>
</feature>
<feature type="domain" description="Acyl-CoA dehydrogenase/oxidase C-terminal" evidence="8">
    <location>
        <begin position="253"/>
        <end position="400"/>
    </location>
</feature>
<dbReference type="Gene3D" id="2.40.110.10">
    <property type="entry name" value="Butyryl-CoA Dehydrogenase, subunit A, domain 2"/>
    <property type="match status" value="1"/>
</dbReference>
<keyword evidence="7" id="KW-0560">Oxidoreductase</keyword>
<keyword evidence="4" id="KW-0101">Branched-chain amino acid catabolism</keyword>
<dbReference type="InterPro" id="IPR009100">
    <property type="entry name" value="AcylCoA_DH/oxidase_NM_dom_sf"/>
</dbReference>
<dbReference type="InterPro" id="IPR009075">
    <property type="entry name" value="AcylCo_DH/oxidase_C"/>
</dbReference>
<dbReference type="InterPro" id="IPR013786">
    <property type="entry name" value="AcylCoA_DH/ox_N"/>
</dbReference>
<dbReference type="InterPro" id="IPR006091">
    <property type="entry name" value="Acyl-CoA_Oxase/DH_mid-dom"/>
</dbReference>
<evidence type="ECO:0000256" key="3">
    <source>
        <dbReference type="ARBA" id="ARBA00009347"/>
    </source>
</evidence>
<feature type="domain" description="Acyl-CoA oxidase/dehydrogenase middle" evidence="9">
    <location>
        <begin position="143"/>
        <end position="239"/>
    </location>
</feature>
<dbReference type="Gene3D" id="1.20.140.10">
    <property type="entry name" value="Butyryl-CoA Dehydrogenase, subunit A, domain 3"/>
    <property type="match status" value="1"/>
</dbReference>
<name>A0A8H9IKC7_9BURK</name>
<evidence type="ECO:0000259" key="9">
    <source>
        <dbReference type="Pfam" id="PF02770"/>
    </source>
</evidence>
<comment type="pathway">
    <text evidence="2">Amino-acid degradation; L-valine degradation.</text>
</comment>
<dbReference type="Pfam" id="PF00441">
    <property type="entry name" value="Acyl-CoA_dh_1"/>
    <property type="match status" value="1"/>
</dbReference>
<dbReference type="Pfam" id="PF02770">
    <property type="entry name" value="Acyl-CoA_dh_M"/>
    <property type="match status" value="1"/>
</dbReference>
<reference evidence="12" key="1">
    <citation type="journal article" date="2019" name="Int. J. Syst. Evol. Microbiol.">
        <title>The Global Catalogue of Microorganisms (GCM) 10K type strain sequencing project: providing services to taxonomists for standard genome sequencing and annotation.</title>
        <authorList>
            <consortium name="The Broad Institute Genomics Platform"/>
            <consortium name="The Broad Institute Genome Sequencing Center for Infectious Disease"/>
            <person name="Wu L."/>
            <person name="Ma J."/>
        </authorList>
    </citation>
    <scope>NUCLEOTIDE SEQUENCE [LARGE SCALE GENOMIC DNA]</scope>
    <source>
        <strain evidence="12">KCTC 42083</strain>
    </source>
</reference>
<dbReference type="InterPro" id="IPR046373">
    <property type="entry name" value="Acyl-CoA_Oxase/DH_mid-dom_sf"/>
</dbReference>
<dbReference type="PROSITE" id="PS00072">
    <property type="entry name" value="ACYL_COA_DH_1"/>
    <property type="match status" value="1"/>
</dbReference>
<evidence type="ECO:0000313" key="12">
    <source>
        <dbReference type="Proteomes" id="UP000608923"/>
    </source>
</evidence>
<dbReference type="Pfam" id="PF02771">
    <property type="entry name" value="Acyl-CoA_dh_N"/>
    <property type="match status" value="1"/>
</dbReference>
<dbReference type="EMBL" id="BMZN01000003">
    <property type="protein sequence ID" value="GHC47996.1"/>
    <property type="molecule type" value="Genomic_DNA"/>
</dbReference>
<dbReference type="InterPro" id="IPR006089">
    <property type="entry name" value="Acyl-CoA_DH_CS"/>
</dbReference>
<dbReference type="GO" id="GO:0050660">
    <property type="term" value="F:flavin adenine dinucleotide binding"/>
    <property type="evidence" value="ECO:0007669"/>
    <property type="project" value="InterPro"/>
</dbReference>
<evidence type="ECO:0000259" key="8">
    <source>
        <dbReference type="Pfam" id="PF00441"/>
    </source>
</evidence>
<evidence type="ECO:0000256" key="7">
    <source>
        <dbReference type="ARBA" id="ARBA00023002"/>
    </source>
</evidence>
<sequence length="420" mass="46728">MSNKVELGALARTKQDLLGYARQANCRPLAMRLLEEAIDFIDQECEPRSEEVERTNRIPDDLLARMREMGHFGFTMPTSYGGHGLTSLEYLFICMAYGRTAVAFPLMMNINNGLGTRGILYHGTPMQHDKYLRGLASGELIAAFCLTEPAAGSDAAGIQTRAQLRDGKWVINGKKHFITNAPIADFFIVFAITDESKGVHGGITSFLVDKDNPGLSHGEEQLFMGAAGSPTGELFFKDCEVSPDMVCGEVGFGFSIALQSIDYSRLTIGARHTHSAELLLAMSVDWARERRTFGKALKEHQAIQFMIADMATEVHLGRLLALDTAKRYDKGENANMECSMVKLYCMEMANRVADQALQIHGGYGYSKKLPIERFYRDLRGPRIWDGSMEMQRHVIAKKMLKGYGTEVAAAPRPLMEEFAR</sequence>
<dbReference type="RefSeq" id="WP_189392357.1">
    <property type="nucleotide sequence ID" value="NZ_BMZN01000003.1"/>
</dbReference>
<dbReference type="PANTHER" id="PTHR43884:SF40">
    <property type="entry name" value="ACYL-COA DEHYDROGENASE"/>
    <property type="match status" value="1"/>
</dbReference>
<keyword evidence="12" id="KW-1185">Reference proteome</keyword>
<dbReference type="InterPro" id="IPR037069">
    <property type="entry name" value="AcylCoA_DH/ox_N_sf"/>
</dbReference>
<dbReference type="SUPFAM" id="SSF47203">
    <property type="entry name" value="Acyl-CoA dehydrogenase C-terminal domain-like"/>
    <property type="match status" value="1"/>
</dbReference>
<organism evidence="11 12">
    <name type="scientific">Alcaligenes pakistanensis</name>
    <dbReference type="NCBI Taxonomy" id="1482717"/>
    <lineage>
        <taxon>Bacteria</taxon>
        <taxon>Pseudomonadati</taxon>
        <taxon>Pseudomonadota</taxon>
        <taxon>Betaproteobacteria</taxon>
        <taxon>Burkholderiales</taxon>
        <taxon>Alcaligenaceae</taxon>
        <taxon>Alcaligenes</taxon>
    </lineage>
</organism>
<dbReference type="InterPro" id="IPR036250">
    <property type="entry name" value="AcylCo_DH-like_C"/>
</dbReference>
<dbReference type="Proteomes" id="UP000608923">
    <property type="component" value="Unassembled WGS sequence"/>
</dbReference>
<dbReference type="SUPFAM" id="SSF56645">
    <property type="entry name" value="Acyl-CoA dehydrogenase NM domain-like"/>
    <property type="match status" value="1"/>
</dbReference>
<protein>
    <submittedName>
        <fullName evidence="11">Acyl-CoA dehydrogenase</fullName>
    </submittedName>
</protein>
<dbReference type="AlphaFoldDB" id="A0A8H9IKC7"/>
<comment type="caution">
    <text evidence="11">The sequence shown here is derived from an EMBL/GenBank/DDBJ whole genome shotgun (WGS) entry which is preliminary data.</text>
</comment>
<evidence type="ECO:0000256" key="2">
    <source>
        <dbReference type="ARBA" id="ARBA00005109"/>
    </source>
</evidence>
<keyword evidence="5" id="KW-0285">Flavoprotein</keyword>
<dbReference type="GO" id="GO:0003995">
    <property type="term" value="F:acyl-CoA dehydrogenase activity"/>
    <property type="evidence" value="ECO:0007669"/>
    <property type="project" value="InterPro"/>
</dbReference>
<accession>A0A8H9IKC7</accession>
<dbReference type="FunFam" id="1.20.140.10:FF:000001">
    <property type="entry name" value="Acyl-CoA dehydrogenase"/>
    <property type="match status" value="1"/>
</dbReference>
<comment type="cofactor">
    <cofactor evidence="1">
        <name>FAD</name>
        <dbReference type="ChEBI" id="CHEBI:57692"/>
    </cofactor>
</comment>
<dbReference type="GO" id="GO:0009083">
    <property type="term" value="P:branched-chain amino acid catabolic process"/>
    <property type="evidence" value="ECO:0007669"/>
    <property type="project" value="UniProtKB-KW"/>
</dbReference>
<evidence type="ECO:0000256" key="4">
    <source>
        <dbReference type="ARBA" id="ARBA00022456"/>
    </source>
</evidence>
<dbReference type="PANTHER" id="PTHR43884">
    <property type="entry name" value="ACYL-COA DEHYDROGENASE"/>
    <property type="match status" value="1"/>
</dbReference>
<evidence type="ECO:0000256" key="5">
    <source>
        <dbReference type="ARBA" id="ARBA00022630"/>
    </source>
</evidence>
<gene>
    <name evidence="11" type="ORF">GCM10010096_19330</name>
</gene>
<evidence type="ECO:0000259" key="10">
    <source>
        <dbReference type="Pfam" id="PF02771"/>
    </source>
</evidence>
<comment type="similarity">
    <text evidence="3">Belongs to the acyl-CoA dehydrogenase family.</text>
</comment>
<dbReference type="Gene3D" id="1.10.540.10">
    <property type="entry name" value="Acyl-CoA dehydrogenase/oxidase, N-terminal domain"/>
    <property type="match status" value="1"/>
</dbReference>
<dbReference type="PIRSF" id="PIRSF016578">
    <property type="entry name" value="HsaA"/>
    <property type="match status" value="1"/>
</dbReference>
<evidence type="ECO:0000256" key="6">
    <source>
        <dbReference type="ARBA" id="ARBA00022827"/>
    </source>
</evidence>